<keyword evidence="3 6" id="KW-0479">Metal-binding</keyword>
<protein>
    <submittedName>
        <fullName evidence="9">GroES-like protein</fullName>
    </submittedName>
</protein>
<keyword evidence="10" id="KW-1185">Reference proteome</keyword>
<keyword evidence="4 6" id="KW-0862">Zinc</keyword>
<comment type="similarity">
    <text evidence="2 6">Belongs to the zinc-containing alcohol dehydrogenase family.</text>
</comment>
<feature type="domain" description="Enoyl reductase (ER)" evidence="8">
    <location>
        <begin position="9"/>
        <end position="329"/>
    </location>
</feature>
<keyword evidence="5" id="KW-0560">Oxidoreductase</keyword>
<evidence type="ECO:0000256" key="7">
    <source>
        <dbReference type="SAM" id="MobiDB-lite"/>
    </source>
</evidence>
<dbReference type="SUPFAM" id="SSF51735">
    <property type="entry name" value="NAD(P)-binding Rossmann-fold domains"/>
    <property type="match status" value="1"/>
</dbReference>
<dbReference type="STRING" id="1408157.A0A1J7IZ55"/>
<evidence type="ECO:0000259" key="8">
    <source>
        <dbReference type="SMART" id="SM00829"/>
    </source>
</evidence>
<sequence>MPSFTVFKGSEDGAPKKSITSKPDTLLGDTVLVRITASGVCGTDLHYKHKDMVLGHEGVGIVEGVGPDVQFLKAGVRVGAGIYQTDSCGLCNFCLQGEEIFCPKRAIYGGSNLDQGSFASHGIWREAFLHLLPDSLSDEVAAPLQCGGATVFTCLHDARADETIGIMGVGGLGHLAIQFAAKMGCRVVVISGSESKREQAMKLGAHRFISMAEGVPELEEDWRLTKLLVTTSAQPKWTAILPLMAPKSIIYPLFVDPSNLNIPYMPLILQGIAIQGSLVATRAVHRAMLRFAALHKVEPIIERFPMSEAGIKEAMDRLEEGKVFSRAVLIPQ</sequence>
<evidence type="ECO:0000256" key="2">
    <source>
        <dbReference type="ARBA" id="ARBA00008072"/>
    </source>
</evidence>
<dbReference type="GO" id="GO:0004022">
    <property type="term" value="F:alcohol dehydrogenase (NAD+) activity"/>
    <property type="evidence" value="ECO:0007669"/>
    <property type="project" value="TreeGrafter"/>
</dbReference>
<evidence type="ECO:0000313" key="9">
    <source>
        <dbReference type="EMBL" id="OIW22896.1"/>
    </source>
</evidence>
<dbReference type="PANTHER" id="PTHR42940">
    <property type="entry name" value="ALCOHOL DEHYDROGENASE 1-RELATED"/>
    <property type="match status" value="1"/>
</dbReference>
<dbReference type="Gene3D" id="3.90.180.10">
    <property type="entry name" value="Medium-chain alcohol dehydrogenases, catalytic domain"/>
    <property type="match status" value="1"/>
</dbReference>
<evidence type="ECO:0000256" key="5">
    <source>
        <dbReference type="ARBA" id="ARBA00023002"/>
    </source>
</evidence>
<dbReference type="Gene3D" id="3.40.50.720">
    <property type="entry name" value="NAD(P)-binding Rossmann-like Domain"/>
    <property type="match status" value="1"/>
</dbReference>
<dbReference type="InterPro" id="IPR013149">
    <property type="entry name" value="ADH-like_C"/>
</dbReference>
<dbReference type="InterPro" id="IPR011032">
    <property type="entry name" value="GroES-like_sf"/>
</dbReference>
<dbReference type="CDD" id="cd05283">
    <property type="entry name" value="CAD1"/>
    <property type="match status" value="1"/>
</dbReference>
<dbReference type="EMBL" id="KV875109">
    <property type="protein sequence ID" value="OIW22896.1"/>
    <property type="molecule type" value="Genomic_DNA"/>
</dbReference>
<dbReference type="InterPro" id="IPR013154">
    <property type="entry name" value="ADH-like_N"/>
</dbReference>
<dbReference type="AlphaFoldDB" id="A0A1J7IZ55"/>
<evidence type="ECO:0000256" key="1">
    <source>
        <dbReference type="ARBA" id="ARBA00001947"/>
    </source>
</evidence>
<dbReference type="Pfam" id="PF08240">
    <property type="entry name" value="ADH_N"/>
    <property type="match status" value="1"/>
</dbReference>
<proteinExistence type="inferred from homology"/>
<evidence type="ECO:0000313" key="10">
    <source>
        <dbReference type="Proteomes" id="UP000182658"/>
    </source>
</evidence>
<dbReference type="InterPro" id="IPR047109">
    <property type="entry name" value="CAD-like"/>
</dbReference>
<dbReference type="InterPro" id="IPR020843">
    <property type="entry name" value="ER"/>
</dbReference>
<dbReference type="PANTHER" id="PTHR42940:SF8">
    <property type="entry name" value="VACUOLAR PROTEIN SORTING-ASSOCIATED PROTEIN 11"/>
    <property type="match status" value="1"/>
</dbReference>
<dbReference type="GO" id="GO:0005737">
    <property type="term" value="C:cytoplasm"/>
    <property type="evidence" value="ECO:0007669"/>
    <property type="project" value="TreeGrafter"/>
</dbReference>
<evidence type="ECO:0000256" key="4">
    <source>
        <dbReference type="ARBA" id="ARBA00022833"/>
    </source>
</evidence>
<feature type="region of interest" description="Disordered" evidence="7">
    <location>
        <begin position="1"/>
        <end position="20"/>
    </location>
</feature>
<dbReference type="InterPro" id="IPR002328">
    <property type="entry name" value="ADH_Zn_CS"/>
</dbReference>
<dbReference type="Proteomes" id="UP000182658">
    <property type="component" value="Unassembled WGS sequence"/>
</dbReference>
<dbReference type="GO" id="GO:0008270">
    <property type="term" value="F:zinc ion binding"/>
    <property type="evidence" value="ECO:0007669"/>
    <property type="project" value="InterPro"/>
</dbReference>
<comment type="cofactor">
    <cofactor evidence="1 6">
        <name>Zn(2+)</name>
        <dbReference type="ChEBI" id="CHEBI:29105"/>
    </cofactor>
</comment>
<dbReference type="Pfam" id="PF00107">
    <property type="entry name" value="ADH_zinc_N"/>
    <property type="match status" value="1"/>
</dbReference>
<dbReference type="PROSITE" id="PS00059">
    <property type="entry name" value="ADH_ZINC"/>
    <property type="match status" value="1"/>
</dbReference>
<dbReference type="FunFam" id="3.40.50.720:FF:000022">
    <property type="entry name" value="Cinnamyl alcohol dehydrogenase"/>
    <property type="match status" value="1"/>
</dbReference>
<dbReference type="SMART" id="SM00829">
    <property type="entry name" value="PKS_ER"/>
    <property type="match status" value="1"/>
</dbReference>
<evidence type="ECO:0000256" key="3">
    <source>
        <dbReference type="ARBA" id="ARBA00022723"/>
    </source>
</evidence>
<dbReference type="InParanoid" id="A0A1J7IZ55"/>
<organism evidence="9 10">
    <name type="scientific">Coniochaeta ligniaria NRRL 30616</name>
    <dbReference type="NCBI Taxonomy" id="1408157"/>
    <lineage>
        <taxon>Eukaryota</taxon>
        <taxon>Fungi</taxon>
        <taxon>Dikarya</taxon>
        <taxon>Ascomycota</taxon>
        <taxon>Pezizomycotina</taxon>
        <taxon>Sordariomycetes</taxon>
        <taxon>Sordariomycetidae</taxon>
        <taxon>Coniochaetales</taxon>
        <taxon>Coniochaetaceae</taxon>
        <taxon>Coniochaeta</taxon>
    </lineage>
</organism>
<dbReference type="OrthoDB" id="1879366at2759"/>
<reference evidence="9 10" key="1">
    <citation type="submission" date="2016-10" db="EMBL/GenBank/DDBJ databases">
        <title>Draft genome sequence of Coniochaeta ligniaria NRRL30616, a lignocellulolytic fungus for bioabatement of inhibitors in plant biomass hydrolysates.</title>
        <authorList>
            <consortium name="DOE Joint Genome Institute"/>
            <person name="Jimenez D.J."/>
            <person name="Hector R.E."/>
            <person name="Riley R."/>
            <person name="Sun H."/>
            <person name="Grigoriev I.V."/>
            <person name="Van Elsas J.D."/>
            <person name="Nichols N.N."/>
        </authorList>
    </citation>
    <scope>NUCLEOTIDE SEQUENCE [LARGE SCALE GENOMIC DNA]</scope>
    <source>
        <strain evidence="9 10">NRRL 30616</strain>
    </source>
</reference>
<evidence type="ECO:0000256" key="6">
    <source>
        <dbReference type="RuleBase" id="RU361277"/>
    </source>
</evidence>
<dbReference type="SUPFAM" id="SSF50129">
    <property type="entry name" value="GroES-like"/>
    <property type="match status" value="1"/>
</dbReference>
<name>A0A1J7IZ55_9PEZI</name>
<dbReference type="InterPro" id="IPR036291">
    <property type="entry name" value="NAD(P)-bd_dom_sf"/>
</dbReference>
<accession>A0A1J7IZ55</accession>
<gene>
    <name evidence="9" type="ORF">CONLIGDRAFT_605875</name>
</gene>